<evidence type="ECO:0000313" key="2">
    <source>
        <dbReference type="Proteomes" id="UP000820977"/>
    </source>
</evidence>
<sequence>MFYIAILLIIVALLVAVLRLYGRKNVAENTGTTGPSCGSCSDTPSKCGCRCMLDAAVKEVEYYDDEELDTFIGRPSDMYDDEEAEQFRYVLYTMRQEEVPGWCRSIALRGINLPDQIKDEVTALLT</sequence>
<comment type="caution">
    <text evidence="1">The sequence shown here is derived from an EMBL/GenBank/DDBJ whole genome shotgun (WGS) entry which is preliminary data.</text>
</comment>
<dbReference type="RefSeq" id="WP_172344302.1">
    <property type="nucleotide sequence ID" value="NZ_CASYYZ010000050.1"/>
</dbReference>
<keyword evidence="2" id="KW-1185">Reference proteome</keyword>
<name>A0ABX2B1A6_9BACT</name>
<dbReference type="EMBL" id="JABKKJ010000005">
    <property type="protein sequence ID" value="NPE24812.1"/>
    <property type="molecule type" value="Genomic_DNA"/>
</dbReference>
<accession>A0ABX2B1A6</accession>
<gene>
    <name evidence="1" type="ORF">HPS54_04650</name>
</gene>
<evidence type="ECO:0000313" key="1">
    <source>
        <dbReference type="EMBL" id="NPE24812.1"/>
    </source>
</evidence>
<proteinExistence type="predicted"/>
<organism evidence="1 2">
    <name type="scientific">Xylanibacter caecicola</name>
    <dbReference type="NCBI Taxonomy" id="2736294"/>
    <lineage>
        <taxon>Bacteria</taxon>
        <taxon>Pseudomonadati</taxon>
        <taxon>Bacteroidota</taxon>
        <taxon>Bacteroidia</taxon>
        <taxon>Bacteroidales</taxon>
        <taxon>Prevotellaceae</taxon>
        <taxon>Xylanibacter</taxon>
    </lineage>
</organism>
<reference evidence="1 2" key="1">
    <citation type="submission" date="2020-05" db="EMBL/GenBank/DDBJ databases">
        <title>Distinct polysaccharide utilization as determinants for interspecies competition between intestinal Prevotella spp.</title>
        <authorList>
            <person name="Galvez E.J.C."/>
            <person name="Iljazovic A."/>
            <person name="Strowig T."/>
        </authorList>
    </citation>
    <scope>NUCLEOTIDE SEQUENCE [LARGE SCALE GENOMIC DNA]</scope>
    <source>
        <strain evidence="1 2">PCHR</strain>
    </source>
</reference>
<protein>
    <submittedName>
        <fullName evidence="1">FeoB-associated Cys-rich membrane protein</fullName>
    </submittedName>
</protein>
<dbReference type="Proteomes" id="UP000820977">
    <property type="component" value="Unassembled WGS sequence"/>
</dbReference>